<comment type="caution">
    <text evidence="1">The sequence shown here is derived from an EMBL/GenBank/DDBJ whole genome shotgun (WGS) entry which is preliminary data.</text>
</comment>
<dbReference type="EMBL" id="LAZR01000992">
    <property type="protein sequence ID" value="KKN53023.1"/>
    <property type="molecule type" value="Genomic_DNA"/>
</dbReference>
<proteinExistence type="predicted"/>
<sequence>MSKIYCFTYLKKIKIPNSSKIIIKLQVQSDVLPPLNHLTGKNISSLALDELKTLQHLKENFKFGKTHDSDFEDTYFYHIPNFENNP</sequence>
<accession>A0A0F9UHF1</accession>
<gene>
    <name evidence="1" type="ORF">LCGC14_0606530</name>
</gene>
<protein>
    <submittedName>
        <fullName evidence="1">Uncharacterized protein</fullName>
    </submittedName>
</protein>
<reference evidence="1" key="1">
    <citation type="journal article" date="2015" name="Nature">
        <title>Complex archaea that bridge the gap between prokaryotes and eukaryotes.</title>
        <authorList>
            <person name="Spang A."/>
            <person name="Saw J.H."/>
            <person name="Jorgensen S.L."/>
            <person name="Zaremba-Niedzwiedzka K."/>
            <person name="Martijn J."/>
            <person name="Lind A.E."/>
            <person name="van Eijk R."/>
            <person name="Schleper C."/>
            <person name="Guy L."/>
            <person name="Ettema T.J."/>
        </authorList>
    </citation>
    <scope>NUCLEOTIDE SEQUENCE</scope>
</reference>
<organism evidence="1">
    <name type="scientific">marine sediment metagenome</name>
    <dbReference type="NCBI Taxonomy" id="412755"/>
    <lineage>
        <taxon>unclassified sequences</taxon>
        <taxon>metagenomes</taxon>
        <taxon>ecological metagenomes</taxon>
    </lineage>
</organism>
<dbReference type="AlphaFoldDB" id="A0A0F9UHF1"/>
<name>A0A0F9UHF1_9ZZZZ</name>
<evidence type="ECO:0000313" key="1">
    <source>
        <dbReference type="EMBL" id="KKN53023.1"/>
    </source>
</evidence>